<comment type="caution">
    <text evidence="1">The sequence shown here is derived from an EMBL/GenBank/DDBJ whole genome shotgun (WGS) entry which is preliminary data.</text>
</comment>
<gene>
    <name evidence="1" type="ORF">MC378_10335</name>
</gene>
<organism evidence="1 2">
    <name type="scientific">Polaribacter marinus</name>
    <dbReference type="NCBI Taxonomy" id="2916838"/>
    <lineage>
        <taxon>Bacteria</taxon>
        <taxon>Pseudomonadati</taxon>
        <taxon>Bacteroidota</taxon>
        <taxon>Flavobacteriia</taxon>
        <taxon>Flavobacteriales</taxon>
        <taxon>Flavobacteriaceae</taxon>
    </lineage>
</organism>
<name>A0A9X1VNX0_9FLAO</name>
<proteinExistence type="predicted"/>
<reference evidence="1" key="1">
    <citation type="submission" date="2022-02" db="EMBL/GenBank/DDBJ databases">
        <title>Polaribacter sp. MSW13, isolated from seawater.</title>
        <authorList>
            <person name="Kristyanto S."/>
            <person name="Jung J."/>
            <person name="Jeon C.O."/>
        </authorList>
    </citation>
    <scope>NUCLEOTIDE SEQUENCE</scope>
    <source>
        <strain evidence="1">MSW13</strain>
    </source>
</reference>
<accession>A0A9X1VNX0</accession>
<dbReference type="AlphaFoldDB" id="A0A9X1VNX0"/>
<dbReference type="RefSeq" id="WP_242178691.1">
    <property type="nucleotide sequence ID" value="NZ_JAKQYM010000007.1"/>
</dbReference>
<evidence type="ECO:0000313" key="1">
    <source>
        <dbReference type="EMBL" id="MCI2229565.1"/>
    </source>
</evidence>
<protein>
    <submittedName>
        <fullName evidence="1">Uncharacterized protein</fullName>
    </submittedName>
</protein>
<dbReference type="Proteomes" id="UP001139369">
    <property type="component" value="Unassembled WGS sequence"/>
</dbReference>
<evidence type="ECO:0000313" key="2">
    <source>
        <dbReference type="Proteomes" id="UP001139369"/>
    </source>
</evidence>
<sequence>MSKKTKVELLPSKKDHYNFYLNGKLIDEFTKSELCHMVQQIDNKIMW</sequence>
<dbReference type="EMBL" id="JAKQYM010000007">
    <property type="protein sequence ID" value="MCI2229565.1"/>
    <property type="molecule type" value="Genomic_DNA"/>
</dbReference>
<keyword evidence="2" id="KW-1185">Reference proteome</keyword>